<evidence type="ECO:0000313" key="5">
    <source>
        <dbReference type="EMBL" id="MFD2791272.1"/>
    </source>
</evidence>
<evidence type="ECO:0000256" key="3">
    <source>
        <dbReference type="ARBA" id="ARBA00023118"/>
    </source>
</evidence>
<evidence type="ECO:0000259" key="4">
    <source>
        <dbReference type="Pfam" id="PF01881"/>
    </source>
</evidence>
<dbReference type="Pfam" id="PF01881">
    <property type="entry name" value="Cas_Cas6_C"/>
    <property type="match status" value="1"/>
</dbReference>
<dbReference type="PIRSF" id="PIRSF005054">
    <property type="entry name" value="PF1131"/>
    <property type="match status" value="1"/>
</dbReference>
<organism evidence="5 6">
    <name type="scientific">Arenibacter antarcticus</name>
    <dbReference type="NCBI Taxonomy" id="2040469"/>
    <lineage>
        <taxon>Bacteria</taxon>
        <taxon>Pseudomonadati</taxon>
        <taxon>Bacteroidota</taxon>
        <taxon>Flavobacteriia</taxon>
        <taxon>Flavobacteriales</taxon>
        <taxon>Flavobacteriaceae</taxon>
        <taxon>Arenibacter</taxon>
    </lineage>
</organism>
<reference evidence="6" key="1">
    <citation type="journal article" date="2019" name="Int. J. Syst. Evol. Microbiol.">
        <title>The Global Catalogue of Microorganisms (GCM) 10K type strain sequencing project: providing services to taxonomists for standard genome sequencing and annotation.</title>
        <authorList>
            <consortium name="The Broad Institute Genomics Platform"/>
            <consortium name="The Broad Institute Genome Sequencing Center for Infectious Disease"/>
            <person name="Wu L."/>
            <person name="Ma J."/>
        </authorList>
    </citation>
    <scope>NUCLEOTIDE SEQUENCE [LARGE SCALE GENOMIC DNA]</scope>
    <source>
        <strain evidence="6">KCTC 52924</strain>
    </source>
</reference>
<proteinExistence type="inferred from homology"/>
<dbReference type="InterPro" id="IPR010156">
    <property type="entry name" value="CRISPR-assoc_prot_Cas6"/>
</dbReference>
<dbReference type="Gene3D" id="3.30.70.1900">
    <property type="match status" value="1"/>
</dbReference>
<dbReference type="PANTHER" id="PTHR36984:SF1">
    <property type="entry name" value="CRISPR-ASSOCIATED ENDORIBONUCLEASE CAS6 1"/>
    <property type="match status" value="1"/>
</dbReference>
<dbReference type="Proteomes" id="UP001597532">
    <property type="component" value="Unassembled WGS sequence"/>
</dbReference>
<evidence type="ECO:0000313" key="6">
    <source>
        <dbReference type="Proteomes" id="UP001597532"/>
    </source>
</evidence>
<comment type="similarity">
    <text evidence="1">Belongs to the CRISPR-associated protein Cas6/Cse3/CasE family.</text>
</comment>
<keyword evidence="6" id="KW-1185">Reference proteome</keyword>
<name>A0ABW5VJW1_9FLAO</name>
<sequence>MNTDENQMRFSIILIPTSNDAVIPINYQYPLSAAIYKVLAEADAEYATFLHEEGHKVDNGLKNFKLFTFSDLRAKFKLAGDRMKLSSPAEVLVSFHLPETAQNFVKGLFKDRQITLADKKSKATFLVEQITALPPFNLPEGAISAVCFGLSSMLICGKKDTKGNYEFLSPEHRDWDALMLHNWKEKCKAAKLQQTQKEQDSMSITPIFKTEKPKSRLIVVKANTKAQTRIKGYYGFEIGATGSEMALQLLHNAGCGVYNSLGCGFLEVVEKEKSTEHKTDAL</sequence>
<gene>
    <name evidence="5" type="ORF">ACFS1K_15970</name>
</gene>
<dbReference type="Pfam" id="PF21350">
    <property type="entry name" value="Cas6_I-A"/>
    <property type="match status" value="1"/>
</dbReference>
<dbReference type="PANTHER" id="PTHR36984">
    <property type="entry name" value="CRISPR-ASSOCIATED ENDORIBONUCLEASE CAS6 1"/>
    <property type="match status" value="1"/>
</dbReference>
<dbReference type="InterPro" id="IPR049435">
    <property type="entry name" value="Cas_Cas6_C"/>
</dbReference>
<comment type="caution">
    <text evidence="5">The sequence shown here is derived from an EMBL/GenBank/DDBJ whole genome shotgun (WGS) entry which is preliminary data.</text>
</comment>
<keyword evidence="2" id="KW-0694">RNA-binding</keyword>
<evidence type="ECO:0000256" key="2">
    <source>
        <dbReference type="ARBA" id="ARBA00022884"/>
    </source>
</evidence>
<dbReference type="Gene3D" id="3.30.70.1890">
    <property type="match status" value="1"/>
</dbReference>
<keyword evidence="3" id="KW-0051">Antiviral defense</keyword>
<dbReference type="EMBL" id="JBHUOK010000033">
    <property type="protein sequence ID" value="MFD2791272.1"/>
    <property type="molecule type" value="Genomic_DNA"/>
</dbReference>
<feature type="domain" description="CRISPR associated protein Cas6 C-terminal" evidence="4">
    <location>
        <begin position="153"/>
        <end position="268"/>
    </location>
</feature>
<dbReference type="CDD" id="cd21140">
    <property type="entry name" value="Cas6_I-like"/>
    <property type="match status" value="1"/>
</dbReference>
<dbReference type="InterPro" id="IPR045747">
    <property type="entry name" value="CRISPR-assoc_prot_Cas6_N_sf"/>
</dbReference>
<protein>
    <submittedName>
        <fullName evidence="5">CRISPR-associated endoribonuclease Cas6</fullName>
    </submittedName>
</protein>
<evidence type="ECO:0000256" key="1">
    <source>
        <dbReference type="ARBA" id="ARBA00005937"/>
    </source>
</evidence>
<accession>A0ABW5VJW1</accession>